<sequence>MLNGKKWFQHQWMLTPAFYYDILKPYDKWEQLVDQDCPLEINQHIFLMPMEIIIKCAFSYQGSVQLDGNFRSYSKAIGDMTHLVYSRGIHGFHQSNIIYNLSSDGRSFHRACQVTHEHTGMISMRKAQLQNEGELEKVRKKRYLDFLDILLFAQTEDGNSLSDEDLCTEVDIFMFEGHDTTGSGISWIFYVLATHPEHQQ</sequence>
<dbReference type="Proteomes" id="UP000092124">
    <property type="component" value="Unassembled WGS sequence"/>
</dbReference>
<dbReference type="InterPro" id="IPR036396">
    <property type="entry name" value="Cyt_P450_sf"/>
</dbReference>
<accession>A0A1A6H3M7</accession>
<dbReference type="GO" id="GO:0020037">
    <property type="term" value="F:heme binding"/>
    <property type="evidence" value="ECO:0007669"/>
    <property type="project" value="InterPro"/>
</dbReference>
<feature type="non-terminal residue" evidence="2">
    <location>
        <position position="200"/>
    </location>
</feature>
<dbReference type="GO" id="GO:0001822">
    <property type="term" value="P:kidney development"/>
    <property type="evidence" value="ECO:0007669"/>
    <property type="project" value="TreeGrafter"/>
</dbReference>
<comment type="caution">
    <text evidence="2">The sequence shown here is derived from an EMBL/GenBank/DDBJ whole genome shotgun (WGS) entry which is preliminary data.</text>
</comment>
<reference evidence="2 3" key="1">
    <citation type="submission" date="2016-06" db="EMBL/GenBank/DDBJ databases">
        <title>The Draft Genome Sequence and Annotation of the Desert Woodrat Neotoma lepida.</title>
        <authorList>
            <person name="Campbell M."/>
            <person name="Oakeson K.F."/>
            <person name="Yandell M."/>
            <person name="Halpert J.R."/>
            <person name="Dearing D."/>
        </authorList>
    </citation>
    <scope>NUCLEOTIDE SEQUENCE [LARGE SCALE GENOMIC DNA]</scope>
    <source>
        <strain evidence="2">417</strain>
        <tissue evidence="2">Liver</tissue>
    </source>
</reference>
<dbReference type="SUPFAM" id="SSF48264">
    <property type="entry name" value="Cytochrome P450"/>
    <property type="match status" value="1"/>
</dbReference>
<dbReference type="GO" id="GO:0018685">
    <property type="term" value="F:alkane 1-monooxygenase activity"/>
    <property type="evidence" value="ECO:0007669"/>
    <property type="project" value="TreeGrafter"/>
</dbReference>
<evidence type="ECO:0000313" key="2">
    <source>
        <dbReference type="EMBL" id="OBS73188.1"/>
    </source>
</evidence>
<dbReference type="STRING" id="56216.A0A1A6H3M7"/>
<dbReference type="PANTHER" id="PTHR24291:SF47">
    <property type="entry name" value="CYTOCHROME P450 4A14-RELATED"/>
    <property type="match status" value="1"/>
</dbReference>
<proteinExistence type="inferred from homology"/>
<evidence type="ECO:0000313" key="3">
    <source>
        <dbReference type="Proteomes" id="UP000092124"/>
    </source>
</evidence>
<dbReference type="OrthoDB" id="1470350at2759"/>
<dbReference type="Pfam" id="PF00067">
    <property type="entry name" value="p450"/>
    <property type="match status" value="1"/>
</dbReference>
<dbReference type="GO" id="GO:0043651">
    <property type="term" value="P:linoleic acid metabolic process"/>
    <property type="evidence" value="ECO:0007669"/>
    <property type="project" value="TreeGrafter"/>
</dbReference>
<dbReference type="PANTHER" id="PTHR24291">
    <property type="entry name" value="CYTOCHROME P450 FAMILY 4"/>
    <property type="match status" value="1"/>
</dbReference>
<dbReference type="GO" id="GO:0008391">
    <property type="term" value="F:arachidonate monooxygenase activity"/>
    <property type="evidence" value="ECO:0007669"/>
    <property type="project" value="TreeGrafter"/>
</dbReference>
<name>A0A1A6H3M7_NEOLE</name>
<dbReference type="Gene3D" id="1.10.630.10">
    <property type="entry name" value="Cytochrome P450"/>
    <property type="match status" value="1"/>
</dbReference>
<dbReference type="AlphaFoldDB" id="A0A1A6H3M7"/>
<dbReference type="InterPro" id="IPR001128">
    <property type="entry name" value="Cyt_P450"/>
</dbReference>
<dbReference type="GO" id="GO:0019369">
    <property type="term" value="P:arachidonate metabolic process"/>
    <property type="evidence" value="ECO:0007669"/>
    <property type="project" value="TreeGrafter"/>
</dbReference>
<protein>
    <submittedName>
        <fullName evidence="2">Uncharacterized protein</fullName>
    </submittedName>
</protein>
<evidence type="ECO:0000256" key="1">
    <source>
        <dbReference type="ARBA" id="ARBA00010617"/>
    </source>
</evidence>
<dbReference type="GO" id="GO:0005506">
    <property type="term" value="F:iron ion binding"/>
    <property type="evidence" value="ECO:0007669"/>
    <property type="project" value="InterPro"/>
</dbReference>
<dbReference type="EMBL" id="LZPO01053774">
    <property type="protein sequence ID" value="OBS73188.1"/>
    <property type="molecule type" value="Genomic_DNA"/>
</dbReference>
<dbReference type="GO" id="GO:0046456">
    <property type="term" value="P:icosanoid biosynthetic process"/>
    <property type="evidence" value="ECO:0007669"/>
    <property type="project" value="TreeGrafter"/>
</dbReference>
<keyword evidence="3" id="KW-1185">Reference proteome</keyword>
<gene>
    <name evidence="2" type="ORF">A6R68_12235</name>
</gene>
<dbReference type="GO" id="GO:0048252">
    <property type="term" value="P:lauric acid metabolic process"/>
    <property type="evidence" value="ECO:0007669"/>
    <property type="project" value="TreeGrafter"/>
</dbReference>
<dbReference type="InterPro" id="IPR050196">
    <property type="entry name" value="Cytochrome_P450_Monoox"/>
</dbReference>
<comment type="similarity">
    <text evidence="1">Belongs to the cytochrome P450 family.</text>
</comment>
<organism evidence="2 3">
    <name type="scientific">Neotoma lepida</name>
    <name type="common">Desert woodrat</name>
    <dbReference type="NCBI Taxonomy" id="56216"/>
    <lineage>
        <taxon>Eukaryota</taxon>
        <taxon>Metazoa</taxon>
        <taxon>Chordata</taxon>
        <taxon>Craniata</taxon>
        <taxon>Vertebrata</taxon>
        <taxon>Euteleostomi</taxon>
        <taxon>Mammalia</taxon>
        <taxon>Eutheria</taxon>
        <taxon>Euarchontoglires</taxon>
        <taxon>Glires</taxon>
        <taxon>Rodentia</taxon>
        <taxon>Myomorpha</taxon>
        <taxon>Muroidea</taxon>
        <taxon>Cricetidae</taxon>
        <taxon>Neotominae</taxon>
        <taxon>Neotoma</taxon>
    </lineage>
</organism>